<dbReference type="AlphaFoldDB" id="A0A5C5ZLP4"/>
<sequence>MGKPAASLFSLSVGCFFWGVRKFMSLLVAPSEPQTLVVGLRRIVVPAHG</sequence>
<gene>
    <name evidence="1" type="ORF">Pla52n_70100</name>
</gene>
<accession>A0A5C5ZLP4</accession>
<dbReference type="PROSITE" id="PS51257">
    <property type="entry name" value="PROKAR_LIPOPROTEIN"/>
    <property type="match status" value="1"/>
</dbReference>
<reference evidence="1 2" key="1">
    <citation type="submission" date="2019-02" db="EMBL/GenBank/DDBJ databases">
        <title>Deep-cultivation of Planctomycetes and their phenomic and genomic characterization uncovers novel biology.</title>
        <authorList>
            <person name="Wiegand S."/>
            <person name="Jogler M."/>
            <person name="Boedeker C."/>
            <person name="Pinto D."/>
            <person name="Vollmers J."/>
            <person name="Rivas-Marin E."/>
            <person name="Kohn T."/>
            <person name="Peeters S.H."/>
            <person name="Heuer A."/>
            <person name="Rast P."/>
            <person name="Oberbeckmann S."/>
            <person name="Bunk B."/>
            <person name="Jeske O."/>
            <person name="Meyerdierks A."/>
            <person name="Storesund J.E."/>
            <person name="Kallscheuer N."/>
            <person name="Luecker S."/>
            <person name="Lage O.M."/>
            <person name="Pohl T."/>
            <person name="Merkel B.J."/>
            <person name="Hornburger P."/>
            <person name="Mueller R.-W."/>
            <person name="Bruemmer F."/>
            <person name="Labrenz M."/>
            <person name="Spormann A.M."/>
            <person name="Op Den Camp H."/>
            <person name="Overmann J."/>
            <person name="Amann R."/>
            <person name="Jetten M.S.M."/>
            <person name="Mascher T."/>
            <person name="Medema M.H."/>
            <person name="Devos D.P."/>
            <person name="Kaster A.-K."/>
            <person name="Ovreas L."/>
            <person name="Rohde M."/>
            <person name="Galperin M.Y."/>
            <person name="Jogler C."/>
        </authorList>
    </citation>
    <scope>NUCLEOTIDE SEQUENCE [LARGE SCALE GENOMIC DNA]</scope>
    <source>
        <strain evidence="1 2">Pla52n</strain>
    </source>
</reference>
<protein>
    <submittedName>
        <fullName evidence="1">Uncharacterized protein</fullName>
    </submittedName>
</protein>
<comment type="caution">
    <text evidence="1">The sequence shown here is derived from an EMBL/GenBank/DDBJ whole genome shotgun (WGS) entry which is preliminary data.</text>
</comment>
<proteinExistence type="predicted"/>
<evidence type="ECO:0000313" key="1">
    <source>
        <dbReference type="EMBL" id="TWT87751.1"/>
    </source>
</evidence>
<keyword evidence="2" id="KW-1185">Reference proteome</keyword>
<evidence type="ECO:0000313" key="2">
    <source>
        <dbReference type="Proteomes" id="UP000320176"/>
    </source>
</evidence>
<dbReference type="EMBL" id="SJPN01000034">
    <property type="protein sequence ID" value="TWT87751.1"/>
    <property type="molecule type" value="Genomic_DNA"/>
</dbReference>
<dbReference type="Proteomes" id="UP000320176">
    <property type="component" value="Unassembled WGS sequence"/>
</dbReference>
<organism evidence="1 2">
    <name type="scientific">Stieleria varia</name>
    <dbReference type="NCBI Taxonomy" id="2528005"/>
    <lineage>
        <taxon>Bacteria</taxon>
        <taxon>Pseudomonadati</taxon>
        <taxon>Planctomycetota</taxon>
        <taxon>Planctomycetia</taxon>
        <taxon>Pirellulales</taxon>
        <taxon>Pirellulaceae</taxon>
        <taxon>Stieleria</taxon>
    </lineage>
</organism>
<name>A0A5C5ZLP4_9BACT</name>